<gene>
    <name evidence="2" type="primary">Pde6</name>
    <name evidence="2" type="ORF">CEXT_473741</name>
</gene>
<accession>A0AAV4YDX5</accession>
<name>A0AAV4YDX5_CAEEX</name>
<dbReference type="Gene3D" id="3.30.450.40">
    <property type="match status" value="1"/>
</dbReference>
<dbReference type="SUPFAM" id="SSF55781">
    <property type="entry name" value="GAF domain-like"/>
    <property type="match status" value="1"/>
</dbReference>
<proteinExistence type="predicted"/>
<reference evidence="2 3" key="1">
    <citation type="submission" date="2021-06" db="EMBL/GenBank/DDBJ databases">
        <title>Caerostris extrusa draft genome.</title>
        <authorList>
            <person name="Kono N."/>
            <person name="Arakawa K."/>
        </authorList>
    </citation>
    <scope>NUCLEOTIDE SEQUENCE [LARGE SCALE GENOMIC DNA]</scope>
</reference>
<evidence type="ECO:0000313" key="2">
    <source>
        <dbReference type="EMBL" id="GIZ04420.1"/>
    </source>
</evidence>
<evidence type="ECO:0000313" key="3">
    <source>
        <dbReference type="Proteomes" id="UP001054945"/>
    </source>
</evidence>
<organism evidence="2 3">
    <name type="scientific">Caerostris extrusa</name>
    <name type="common">Bark spider</name>
    <name type="synonym">Caerostris bankana</name>
    <dbReference type="NCBI Taxonomy" id="172846"/>
    <lineage>
        <taxon>Eukaryota</taxon>
        <taxon>Metazoa</taxon>
        <taxon>Ecdysozoa</taxon>
        <taxon>Arthropoda</taxon>
        <taxon>Chelicerata</taxon>
        <taxon>Arachnida</taxon>
        <taxon>Araneae</taxon>
        <taxon>Araneomorphae</taxon>
        <taxon>Entelegynae</taxon>
        <taxon>Araneoidea</taxon>
        <taxon>Araneidae</taxon>
        <taxon>Caerostris</taxon>
    </lineage>
</organism>
<dbReference type="Pfam" id="PF01590">
    <property type="entry name" value="GAF"/>
    <property type="match status" value="1"/>
</dbReference>
<dbReference type="InterPro" id="IPR029016">
    <property type="entry name" value="GAF-like_dom_sf"/>
</dbReference>
<keyword evidence="3" id="KW-1185">Reference proteome</keyword>
<dbReference type="Proteomes" id="UP001054945">
    <property type="component" value="Unassembled WGS sequence"/>
</dbReference>
<dbReference type="AlphaFoldDB" id="A0AAV4YDX5"/>
<protein>
    <submittedName>
        <fullName evidence="2">cGMP-specific 3',5'-cyclic phosphodiesterase</fullName>
    </submittedName>
</protein>
<dbReference type="EMBL" id="BPLR01019083">
    <property type="protein sequence ID" value="GIZ04420.1"/>
    <property type="molecule type" value="Genomic_DNA"/>
</dbReference>
<evidence type="ECO:0000259" key="1">
    <source>
        <dbReference type="Pfam" id="PF01590"/>
    </source>
</evidence>
<sequence>MKRKIRVPWDKGIVGYVAKCREPLNIPDCYMDDRCNSLVDLRTGYKTHNMLCMPILDADGEVKGVAQVINKRHGKEPFAEADMKIQSPKCKLTASAMNPFSNGDNVTGNPDRF</sequence>
<dbReference type="InterPro" id="IPR003018">
    <property type="entry name" value="GAF"/>
</dbReference>
<comment type="caution">
    <text evidence="2">The sequence shown here is derived from an EMBL/GenBank/DDBJ whole genome shotgun (WGS) entry which is preliminary data.</text>
</comment>
<feature type="domain" description="GAF" evidence="1">
    <location>
        <begin position="8"/>
        <end position="84"/>
    </location>
</feature>